<sequence>MVLSALDICFVARLGHLVRSGGAPADTSRLIFIQGQRAALTDLMGGQIQLMFDSMPSAMPFIKSGKLRAVP</sequence>
<evidence type="ECO:0000313" key="2">
    <source>
        <dbReference type="Proteomes" id="UP000672934"/>
    </source>
</evidence>
<dbReference type="Proteomes" id="UP000672934">
    <property type="component" value="Unassembled WGS sequence"/>
</dbReference>
<reference evidence="1" key="1">
    <citation type="submission" date="2021-03" db="EMBL/GenBank/DDBJ databases">
        <authorList>
            <person name="Peeters C."/>
        </authorList>
    </citation>
    <scope>NUCLEOTIDE SEQUENCE</scope>
    <source>
        <strain evidence="1">LMG 31506</strain>
    </source>
</reference>
<name>A0A916IVP4_9BURK</name>
<protein>
    <submittedName>
        <fullName evidence="1">Uncharacterized protein</fullName>
    </submittedName>
</protein>
<gene>
    <name evidence="1" type="ORF">LMG31506_03612</name>
</gene>
<proteinExistence type="predicted"/>
<dbReference type="Gene3D" id="3.40.190.10">
    <property type="entry name" value="Periplasmic binding protein-like II"/>
    <property type="match status" value="1"/>
</dbReference>
<evidence type="ECO:0000313" key="1">
    <source>
        <dbReference type="EMBL" id="CAG2147387.1"/>
    </source>
</evidence>
<dbReference type="AlphaFoldDB" id="A0A916IVP4"/>
<accession>A0A916IVP4</accession>
<comment type="caution">
    <text evidence="1">The sequence shown here is derived from an EMBL/GenBank/DDBJ whole genome shotgun (WGS) entry which is preliminary data.</text>
</comment>
<organism evidence="1 2">
    <name type="scientific">Cupriavidus yeoncheonensis</name>
    <dbReference type="NCBI Taxonomy" id="1462994"/>
    <lineage>
        <taxon>Bacteria</taxon>
        <taxon>Pseudomonadati</taxon>
        <taxon>Pseudomonadota</taxon>
        <taxon>Betaproteobacteria</taxon>
        <taxon>Burkholderiales</taxon>
        <taxon>Burkholderiaceae</taxon>
        <taxon>Cupriavidus</taxon>
    </lineage>
</organism>
<keyword evidence="2" id="KW-1185">Reference proteome</keyword>
<dbReference type="EMBL" id="CAJPUY010000012">
    <property type="protein sequence ID" value="CAG2147387.1"/>
    <property type="molecule type" value="Genomic_DNA"/>
</dbReference>